<dbReference type="PhylomeDB" id="A7ST59"/>
<evidence type="ECO:0000259" key="3">
    <source>
        <dbReference type="Pfam" id="PF13676"/>
    </source>
</evidence>
<name>A7ST59_NEMVE</name>
<keyword evidence="1" id="KW-0863">Zinc-finger</keyword>
<dbReference type="PROSITE" id="PS51113">
    <property type="entry name" value="ZF_BTK"/>
    <property type="match status" value="1"/>
</dbReference>
<keyword evidence="1" id="KW-0862">Zinc</keyword>
<proteinExistence type="predicted"/>
<dbReference type="Proteomes" id="UP000001593">
    <property type="component" value="Unassembled WGS sequence"/>
</dbReference>
<reference evidence="4 5" key="1">
    <citation type="journal article" date="2007" name="Science">
        <title>Sea anemone genome reveals ancestral eumetazoan gene repertoire and genomic organization.</title>
        <authorList>
            <person name="Putnam N.H."/>
            <person name="Srivastava M."/>
            <person name="Hellsten U."/>
            <person name="Dirks B."/>
            <person name="Chapman J."/>
            <person name="Salamov A."/>
            <person name="Terry A."/>
            <person name="Shapiro H."/>
            <person name="Lindquist E."/>
            <person name="Kapitonov V.V."/>
            <person name="Jurka J."/>
            <person name="Genikhovich G."/>
            <person name="Grigoriev I.V."/>
            <person name="Lucas S.M."/>
            <person name="Steele R.E."/>
            <person name="Finnerty J.R."/>
            <person name="Technau U."/>
            <person name="Martindale M.Q."/>
            <person name="Rokhsar D.S."/>
        </authorList>
    </citation>
    <scope>NUCLEOTIDE SEQUENCE [LARGE SCALE GENOMIC DNA]</scope>
    <source>
        <strain evidence="5">CH2 X CH6</strain>
    </source>
</reference>
<keyword evidence="1" id="KW-0479">Metal-binding</keyword>
<dbReference type="OMA" id="GRWVCCQ"/>
<dbReference type="KEGG" id="nve:5504272"/>
<dbReference type="EMBL" id="DS469790">
    <property type="protein sequence ID" value="EDO33105.1"/>
    <property type="molecule type" value="Genomic_DNA"/>
</dbReference>
<feature type="domain" description="TIR" evidence="3">
    <location>
        <begin position="413"/>
        <end position="501"/>
    </location>
</feature>
<dbReference type="InterPro" id="IPR000157">
    <property type="entry name" value="TIR_dom"/>
</dbReference>
<organism evidence="4 5">
    <name type="scientific">Nematostella vectensis</name>
    <name type="common">Starlet sea anemone</name>
    <dbReference type="NCBI Taxonomy" id="45351"/>
    <lineage>
        <taxon>Eukaryota</taxon>
        <taxon>Metazoa</taxon>
        <taxon>Cnidaria</taxon>
        <taxon>Anthozoa</taxon>
        <taxon>Hexacorallia</taxon>
        <taxon>Actiniaria</taxon>
        <taxon>Edwardsiidae</taxon>
        <taxon>Nematostella</taxon>
    </lineage>
</organism>
<gene>
    <name evidence="4" type="ORF">NEMVEDRAFT_v1g247251</name>
</gene>
<dbReference type="eggNOG" id="ENOG502QVY7">
    <property type="taxonomic scope" value="Eukaryota"/>
</dbReference>
<evidence type="ECO:0000256" key="1">
    <source>
        <dbReference type="PROSITE-ProRule" id="PRU00432"/>
    </source>
</evidence>
<evidence type="ECO:0000313" key="5">
    <source>
        <dbReference type="Proteomes" id="UP000001593"/>
    </source>
</evidence>
<dbReference type="AlphaFoldDB" id="A7ST59"/>
<dbReference type="Gene3D" id="3.40.50.10140">
    <property type="entry name" value="Toll/interleukin-1 receptor homology (TIR) domain"/>
    <property type="match status" value="1"/>
</dbReference>
<evidence type="ECO:0000256" key="2">
    <source>
        <dbReference type="SAM" id="Coils"/>
    </source>
</evidence>
<dbReference type="PANTHER" id="PTHR46270:SF6">
    <property type="entry name" value="TIR DOMAIN-CONTAINING PROTEIN"/>
    <property type="match status" value="1"/>
</dbReference>
<keyword evidence="5" id="KW-1185">Reference proteome</keyword>
<dbReference type="InParanoid" id="A7ST59"/>
<feature type="coiled-coil region" evidence="2">
    <location>
        <begin position="316"/>
        <end position="346"/>
    </location>
</feature>
<dbReference type="InterPro" id="IPR035897">
    <property type="entry name" value="Toll_tir_struct_dom_sf"/>
</dbReference>
<keyword evidence="2" id="KW-0175">Coiled coil</keyword>
<feature type="domain" description="TIR" evidence="3">
    <location>
        <begin position="24"/>
        <end position="113"/>
    </location>
</feature>
<dbReference type="Pfam" id="PF13676">
    <property type="entry name" value="TIR_2"/>
    <property type="match status" value="2"/>
</dbReference>
<dbReference type="InterPro" id="IPR001562">
    <property type="entry name" value="Znf_Btk_motif"/>
</dbReference>
<sequence>MTSTQNTKSTAVSGKPIHNEGKNVAISFHSRNYEKAKELGELLRDNGYTAFLISEGSPLALALREQTVSWCDLFVMVVSFNYQRAPYCTELANYAKDKKKPVVSVIIQHNYSPSGCTGAIAKAWGSAITQLSTTQENMQEFLDAVKEKLSGVEASSVAMPTHDKPEGSALKTEKTGGSGVCISYHPDGQAIAGLVRHGKGVSNYNAQANSMSSQGVVMGDPSDSNLEKIKACSVFVPILTPGFQESSKHQQEYEFARANQKQIIPVKGAKFWPTGWLAVGIAGKLYYEMLGQQQAYNPYPNVPDSTPMNDFIFAVMTALEGEKTEEEREKAEIQVLTKELEQYKSKLHSFPPPPRDKSKEVWVPLPSPEQLRTNDTENLRFMQINYTITRMTFDPPKPLFDKYGLPIEQKFDIMLSYNWGIQSFVREVYMELSQQTFQTWMDIWGGMQGNINEAMATAVENSTMLVAFLTEKYQQSVNCNLELKYATMKEKPIIFIKAEKDLVLKDWIQQLVDKSVVFEMSSSGDFKVEDKGVPKAKRLGEAARNIVQWAAKQPKLIRKDVSEEVYKLQDMLEDARCAFADQESRKRFETCTRCEARFDPTVDKSGCKRHRAYYMGGNIIAGRWVCCSQRGKETLGCEPCDHFTTQRKWEEMAGFGGCFQFNPK</sequence>
<evidence type="ECO:0000313" key="4">
    <source>
        <dbReference type="EMBL" id="EDO33105.1"/>
    </source>
</evidence>
<dbReference type="SUPFAM" id="SSF52200">
    <property type="entry name" value="Toll/Interleukin receptor TIR domain"/>
    <property type="match status" value="1"/>
</dbReference>
<accession>A7ST59</accession>
<protein>
    <recommendedName>
        <fullName evidence="3">TIR domain-containing protein</fullName>
    </recommendedName>
</protein>
<dbReference type="GO" id="GO:0035556">
    <property type="term" value="P:intracellular signal transduction"/>
    <property type="evidence" value="ECO:0007669"/>
    <property type="project" value="InterPro"/>
</dbReference>
<dbReference type="PANTHER" id="PTHR46270">
    <property type="entry name" value="ARMADILLO-TYPE FOLD-RELATED"/>
    <property type="match status" value="1"/>
</dbReference>
<dbReference type="GO" id="GO:0008270">
    <property type="term" value="F:zinc ion binding"/>
    <property type="evidence" value="ECO:0007669"/>
    <property type="project" value="UniProtKB-KW"/>
</dbReference>
<dbReference type="OrthoDB" id="2148946at2759"/>
<dbReference type="HOGENOM" id="CLU_009381_0_0_1"/>